<sequence>MENGFLDKVENNAAVQIWFKKMQQEKGDGLKEGYVSKLWDFTCINVTQNNLQELKEIWDQWRSKNFFTIKQKGDGKCIPWENLRDLILAHPDMKKMSDVFTLSIYGLVFFPKALGHIDETDSNLFDPLDKTVTPVPAILAETFKSLNACQRTGEGRFIGCAQLLLTWFHSNFWKIEKVSYRVFFENYSPLKELVATPRRDDISKKSRWRFSKISKRGTSNGEPSG</sequence>
<dbReference type="Proteomes" id="UP000593572">
    <property type="component" value="Unassembled WGS sequence"/>
</dbReference>
<dbReference type="EMBL" id="JABEZX010265224">
    <property type="protein sequence ID" value="MBA0575753.1"/>
    <property type="molecule type" value="Genomic_DNA"/>
</dbReference>
<dbReference type="PANTHER" id="PTHR48200">
    <property type="entry name" value="PROTEIN, PUTATIVE-RELATED"/>
    <property type="match status" value="1"/>
</dbReference>
<reference evidence="2 3" key="1">
    <citation type="journal article" date="2019" name="Genome Biol. Evol.">
        <title>Insights into the evolution of the New World diploid cottons (Gossypium, subgenus Houzingenia) based on genome sequencing.</title>
        <authorList>
            <person name="Grover C.E."/>
            <person name="Arick M.A. 2nd"/>
            <person name="Thrash A."/>
            <person name="Conover J.L."/>
            <person name="Sanders W.S."/>
            <person name="Peterson D.G."/>
            <person name="Frelichowski J.E."/>
            <person name="Scheffler J.A."/>
            <person name="Scheffler B.E."/>
            <person name="Wendel J.F."/>
        </authorList>
    </citation>
    <scope>NUCLEOTIDE SEQUENCE [LARGE SCALE GENOMIC DNA]</scope>
    <source>
        <strain evidence="2">157</strain>
        <tissue evidence="2">Leaf</tissue>
    </source>
</reference>
<protein>
    <recommendedName>
        <fullName evidence="1">DUF7745 domain-containing protein</fullName>
    </recommendedName>
</protein>
<feature type="domain" description="DUF7745" evidence="1">
    <location>
        <begin position="88"/>
        <end position="174"/>
    </location>
</feature>
<accession>A0A7J8NFW9</accession>
<keyword evidence="3" id="KW-1185">Reference proteome</keyword>
<organism evidence="2 3">
    <name type="scientific">Gossypium lobatum</name>
    <dbReference type="NCBI Taxonomy" id="34289"/>
    <lineage>
        <taxon>Eukaryota</taxon>
        <taxon>Viridiplantae</taxon>
        <taxon>Streptophyta</taxon>
        <taxon>Embryophyta</taxon>
        <taxon>Tracheophyta</taxon>
        <taxon>Spermatophyta</taxon>
        <taxon>Magnoliopsida</taxon>
        <taxon>eudicotyledons</taxon>
        <taxon>Gunneridae</taxon>
        <taxon>Pentapetalae</taxon>
        <taxon>rosids</taxon>
        <taxon>malvids</taxon>
        <taxon>Malvales</taxon>
        <taxon>Malvaceae</taxon>
        <taxon>Malvoideae</taxon>
        <taxon>Gossypium</taxon>
    </lineage>
</organism>
<evidence type="ECO:0000313" key="3">
    <source>
        <dbReference type="Proteomes" id="UP000593572"/>
    </source>
</evidence>
<dbReference type="Pfam" id="PF24924">
    <property type="entry name" value="DUF7745"/>
    <property type="match status" value="1"/>
</dbReference>
<evidence type="ECO:0000259" key="1">
    <source>
        <dbReference type="Pfam" id="PF24924"/>
    </source>
</evidence>
<dbReference type="AlphaFoldDB" id="A0A7J8NFW9"/>
<proteinExistence type="predicted"/>
<dbReference type="PANTHER" id="PTHR48200:SF1">
    <property type="entry name" value="AMINOTRANSFERASE-LIKE PLANT MOBILE DOMAIN-CONTAINING PROTEIN"/>
    <property type="match status" value="1"/>
</dbReference>
<name>A0A7J8NFW9_9ROSI</name>
<dbReference type="InterPro" id="IPR056647">
    <property type="entry name" value="DUF7745"/>
</dbReference>
<gene>
    <name evidence="2" type="ORF">Golob_024165</name>
</gene>
<evidence type="ECO:0000313" key="2">
    <source>
        <dbReference type="EMBL" id="MBA0575753.1"/>
    </source>
</evidence>
<comment type="caution">
    <text evidence="2">The sequence shown here is derived from an EMBL/GenBank/DDBJ whole genome shotgun (WGS) entry which is preliminary data.</text>
</comment>